<gene>
    <name evidence="1" type="ORF">AMJ44_09560</name>
</gene>
<accession>A0A0S7XTJ2</accession>
<comment type="caution">
    <text evidence="1">The sequence shown here is derived from an EMBL/GenBank/DDBJ whole genome shotgun (WGS) entry which is preliminary data.</text>
</comment>
<dbReference type="EMBL" id="LIZX01000103">
    <property type="protein sequence ID" value="KPJ65750.1"/>
    <property type="molecule type" value="Genomic_DNA"/>
</dbReference>
<organism evidence="1 2">
    <name type="scientific">candidate division WOR-1 bacterium DG_54_3</name>
    <dbReference type="NCBI Taxonomy" id="1703775"/>
    <lineage>
        <taxon>Bacteria</taxon>
        <taxon>Bacillati</taxon>
        <taxon>Saganbacteria</taxon>
    </lineage>
</organism>
<dbReference type="Proteomes" id="UP000051861">
    <property type="component" value="Unassembled WGS sequence"/>
</dbReference>
<evidence type="ECO:0000313" key="2">
    <source>
        <dbReference type="Proteomes" id="UP000051861"/>
    </source>
</evidence>
<reference evidence="1 2" key="1">
    <citation type="journal article" date="2015" name="Microbiome">
        <title>Genomic resolution of linkages in carbon, nitrogen, and sulfur cycling among widespread estuary sediment bacteria.</title>
        <authorList>
            <person name="Baker B.J."/>
            <person name="Lazar C.S."/>
            <person name="Teske A.P."/>
            <person name="Dick G.J."/>
        </authorList>
    </citation>
    <scope>NUCLEOTIDE SEQUENCE [LARGE SCALE GENOMIC DNA]</scope>
    <source>
        <strain evidence="1">DG_54_3</strain>
    </source>
</reference>
<dbReference type="AlphaFoldDB" id="A0A0S7XTJ2"/>
<protein>
    <submittedName>
        <fullName evidence="1">Uncharacterized protein</fullName>
    </submittedName>
</protein>
<evidence type="ECO:0000313" key="1">
    <source>
        <dbReference type="EMBL" id="KPJ65750.1"/>
    </source>
</evidence>
<proteinExistence type="predicted"/>
<sequence length="85" mass="9460">MNSCPQKEGWGCNSYLSTKQLQKTAKLISISAGFYPRRVSVTSRIPATGGTRLGRVDDNIHPGAGVRMNSDCHTILFRFKKYVKL</sequence>
<name>A0A0S7XTJ2_UNCSA</name>